<keyword evidence="8 13" id="KW-0472">Membrane</keyword>
<dbReference type="EMBL" id="LR824539">
    <property type="protein sequence ID" value="CAH1646868.1"/>
    <property type="molecule type" value="Genomic_DNA"/>
</dbReference>
<evidence type="ECO:0000256" key="2">
    <source>
        <dbReference type="ARBA" id="ARBA00008685"/>
    </source>
</evidence>
<feature type="transmembrane region" description="Helical" evidence="13">
    <location>
        <begin position="368"/>
        <end position="386"/>
    </location>
</feature>
<evidence type="ECO:0000256" key="5">
    <source>
        <dbReference type="ARBA" id="ARBA00022692"/>
    </source>
</evidence>
<keyword evidence="3" id="KW-0813">Transport</keyword>
<proteinExistence type="inferred from homology"/>
<keyword evidence="4" id="KW-1003">Cell membrane</keyword>
<keyword evidence="6 13" id="KW-1133">Transmembrane helix</keyword>
<dbReference type="PANTHER" id="PTHR42643">
    <property type="entry name" value="IONOTROPIC RECEPTOR 20A-RELATED"/>
    <property type="match status" value="1"/>
</dbReference>
<accession>A0A9P0N6J0</accession>
<evidence type="ECO:0000256" key="7">
    <source>
        <dbReference type="ARBA" id="ARBA00023065"/>
    </source>
</evidence>
<evidence type="ECO:0000256" key="3">
    <source>
        <dbReference type="ARBA" id="ARBA00022448"/>
    </source>
</evidence>
<gene>
    <name evidence="17" type="ORF">SPLIT_LOCUS12219</name>
</gene>
<dbReference type="SUPFAM" id="SSF53850">
    <property type="entry name" value="Periplasmic binding protein-like II"/>
    <property type="match status" value="1"/>
</dbReference>
<sequence length="594" mass="66684">MELISFILSYFITKDLSMMTAFICWPSEQALELQRSARVAGVRLTVVSELRHSAPMTTSGYFREAMLLDLNCPDTHFVLEKASRSRVLNKRHSWLLLHNSSAEPALVEETLYAYEILPDADVVWSSPNSLVDVYKTKPNQPLLQVQLGLSRNSSHQELLSLWGALPTAVTRRRDLRNVSLKGISVVTEPDNFKGWADLRNRQIDTFPKFTYPLMMLLAQDLHFRFDLRQVDFYGVSHNGSFDGLVGHLQRREAEVGLASLFMRHDRMQVADFFSETCVLACAFIFRQPSRSAVSNVFLAPFSAGVWGASACVAASAALLLVALRRLRQHTRASTDLQLFTLLEAVTFALGSMCQQGFHRTPPVTSVRLVMFSTLLTSLFVFTAYSAKIVAILQTPSTALQTIDDLVRSPMTIGVQDTTYRTVYFLESPEKSTQQLYRHKILPQGERAYHSVVDGIARVRTGFFAFQVEKSSGYDIIKQTFTEREKCSLSEIEAFKPPLVAVPMKKHSGYRELFASRLRWQREVGLMDRARHVWLVSRPRCEAAGTGFVSIGLIDVLPALQVLALGAIMSVVLLAGERGAHMLQRHTAHSTPAAY</sequence>
<keyword evidence="10" id="KW-0325">Glycoprotein</keyword>
<evidence type="ECO:0000256" key="1">
    <source>
        <dbReference type="ARBA" id="ARBA00004651"/>
    </source>
</evidence>
<evidence type="ECO:0000256" key="13">
    <source>
        <dbReference type="SAM" id="Phobius"/>
    </source>
</evidence>
<dbReference type="GO" id="GO:0050906">
    <property type="term" value="P:detection of stimulus involved in sensory perception"/>
    <property type="evidence" value="ECO:0007669"/>
    <property type="project" value="UniProtKB-ARBA"/>
</dbReference>
<keyword evidence="12" id="KW-0407">Ion channel</keyword>
<name>A0A9P0N6J0_SPOLI</name>
<dbReference type="Pfam" id="PF10613">
    <property type="entry name" value="Lig_chan-Glu_bd"/>
    <property type="match status" value="1"/>
</dbReference>
<dbReference type="GO" id="GO:0015276">
    <property type="term" value="F:ligand-gated monoatomic ion channel activity"/>
    <property type="evidence" value="ECO:0007669"/>
    <property type="project" value="InterPro"/>
</dbReference>
<dbReference type="AlphaFoldDB" id="A0A9P0N6J0"/>
<feature type="domain" description="Ionotropic glutamate receptor L-glutamate and glycine-binding" evidence="15">
    <location>
        <begin position="204"/>
        <end position="288"/>
    </location>
</feature>
<feature type="domain" description="Ionotropic glutamate receptor C-terminal" evidence="14">
    <location>
        <begin position="305"/>
        <end position="432"/>
    </location>
</feature>
<dbReference type="InterPro" id="IPR019594">
    <property type="entry name" value="Glu/Gly-bd"/>
</dbReference>
<comment type="subcellular location">
    <subcellularLocation>
        <location evidence="1">Cell membrane</location>
        <topology evidence="1">Multi-pass membrane protein</topology>
    </subcellularLocation>
</comment>
<dbReference type="InterPro" id="IPR052192">
    <property type="entry name" value="Insect_Ionotropic_Sensory_Rcpt"/>
</dbReference>
<evidence type="ECO:0000256" key="11">
    <source>
        <dbReference type="ARBA" id="ARBA00023286"/>
    </source>
</evidence>
<dbReference type="GO" id="GO:0005886">
    <property type="term" value="C:plasma membrane"/>
    <property type="evidence" value="ECO:0007669"/>
    <property type="project" value="UniProtKB-SubCell"/>
</dbReference>
<dbReference type="Proteomes" id="UP001153321">
    <property type="component" value="Chromosome 8"/>
</dbReference>
<evidence type="ECO:0000256" key="4">
    <source>
        <dbReference type="ARBA" id="ARBA00022475"/>
    </source>
</evidence>
<dbReference type="Gene3D" id="3.40.190.10">
    <property type="entry name" value="Periplasmic binding protein-like II"/>
    <property type="match status" value="1"/>
</dbReference>
<evidence type="ECO:0000313" key="17">
    <source>
        <dbReference type="EMBL" id="CAH1646868.1"/>
    </source>
</evidence>
<evidence type="ECO:0000313" key="18">
    <source>
        <dbReference type="Proteomes" id="UP001153321"/>
    </source>
</evidence>
<dbReference type="Gene3D" id="1.10.287.70">
    <property type="match status" value="1"/>
</dbReference>
<dbReference type="InterPro" id="IPR057074">
    <property type="entry name" value="IR75A_N"/>
</dbReference>
<reference evidence="17" key="1">
    <citation type="submission" date="2022-02" db="EMBL/GenBank/DDBJ databases">
        <authorList>
            <person name="King R."/>
        </authorList>
    </citation>
    <scope>NUCLEOTIDE SEQUENCE</scope>
</reference>
<evidence type="ECO:0000256" key="10">
    <source>
        <dbReference type="ARBA" id="ARBA00023180"/>
    </source>
</evidence>
<evidence type="ECO:0000256" key="6">
    <source>
        <dbReference type="ARBA" id="ARBA00022989"/>
    </source>
</evidence>
<keyword evidence="9" id="KW-0675">Receptor</keyword>
<evidence type="ECO:0000259" key="15">
    <source>
        <dbReference type="Pfam" id="PF10613"/>
    </source>
</evidence>
<dbReference type="Pfam" id="PF00060">
    <property type="entry name" value="Lig_chan"/>
    <property type="match status" value="1"/>
</dbReference>
<evidence type="ECO:0000259" key="14">
    <source>
        <dbReference type="Pfam" id="PF00060"/>
    </source>
</evidence>
<dbReference type="InterPro" id="IPR001320">
    <property type="entry name" value="Iontro_rcpt_C"/>
</dbReference>
<evidence type="ECO:0000256" key="12">
    <source>
        <dbReference type="ARBA" id="ARBA00023303"/>
    </source>
</evidence>
<evidence type="ECO:0000259" key="16">
    <source>
        <dbReference type="Pfam" id="PF24576"/>
    </source>
</evidence>
<feature type="transmembrane region" description="Helical" evidence="13">
    <location>
        <begin position="297"/>
        <end position="323"/>
    </location>
</feature>
<comment type="similarity">
    <text evidence="2">Belongs to the glutamate-gated ion channel (TC 1.A.10.1) family.</text>
</comment>
<dbReference type="PANTHER" id="PTHR42643:SF33">
    <property type="entry name" value="GLUTAMATE RECEPTOR 2-LIKE PROTEIN"/>
    <property type="match status" value="1"/>
</dbReference>
<keyword evidence="18" id="KW-1185">Reference proteome</keyword>
<keyword evidence="11" id="KW-1071">Ligand-gated ion channel</keyword>
<dbReference type="Pfam" id="PF24576">
    <property type="entry name" value="IR75A_N"/>
    <property type="match status" value="1"/>
</dbReference>
<feature type="domain" description="Ionotropic receptor 75a N-terminal" evidence="16">
    <location>
        <begin position="6"/>
        <end position="185"/>
    </location>
</feature>
<keyword evidence="7" id="KW-0406">Ion transport</keyword>
<feature type="transmembrane region" description="Helical" evidence="13">
    <location>
        <begin position="555"/>
        <end position="575"/>
    </location>
</feature>
<evidence type="ECO:0000256" key="9">
    <source>
        <dbReference type="ARBA" id="ARBA00023170"/>
    </source>
</evidence>
<protein>
    <submittedName>
        <fullName evidence="17">Uncharacterized protein</fullName>
    </submittedName>
</protein>
<keyword evidence="5 13" id="KW-0812">Transmembrane</keyword>
<evidence type="ECO:0000256" key="8">
    <source>
        <dbReference type="ARBA" id="ARBA00023136"/>
    </source>
</evidence>
<organism evidence="17 18">
    <name type="scientific">Spodoptera littoralis</name>
    <name type="common">Egyptian cotton leafworm</name>
    <dbReference type="NCBI Taxonomy" id="7109"/>
    <lineage>
        <taxon>Eukaryota</taxon>
        <taxon>Metazoa</taxon>
        <taxon>Ecdysozoa</taxon>
        <taxon>Arthropoda</taxon>
        <taxon>Hexapoda</taxon>
        <taxon>Insecta</taxon>
        <taxon>Pterygota</taxon>
        <taxon>Neoptera</taxon>
        <taxon>Endopterygota</taxon>
        <taxon>Lepidoptera</taxon>
        <taxon>Glossata</taxon>
        <taxon>Ditrysia</taxon>
        <taxon>Noctuoidea</taxon>
        <taxon>Noctuidae</taxon>
        <taxon>Amphipyrinae</taxon>
        <taxon>Spodoptera</taxon>
    </lineage>
</organism>